<evidence type="ECO:0000313" key="10">
    <source>
        <dbReference type="Proteomes" id="UP000377798"/>
    </source>
</evidence>
<dbReference type="PANTHER" id="PTHR30472:SF25">
    <property type="entry name" value="ABC TRANSPORTER PERMEASE PROTEIN MJ0876-RELATED"/>
    <property type="match status" value="1"/>
</dbReference>
<dbReference type="GO" id="GO:0033214">
    <property type="term" value="P:siderophore-iron import into cell"/>
    <property type="evidence" value="ECO:0007669"/>
    <property type="project" value="TreeGrafter"/>
</dbReference>
<keyword evidence="5 8" id="KW-0812">Transmembrane</keyword>
<comment type="caution">
    <text evidence="9">The sequence shown here is derived from an EMBL/GenBank/DDBJ whole genome shotgun (WGS) entry which is preliminary data.</text>
</comment>
<sequence length="334" mass="36442">MHSYAYSSKRKVACLFFLFFLILVFAALDLMLGSYDFKSNPLLISKVLSKLDFIVLYKLRLPKTLTAIAVGASLGISGFCFQTILKNPIANPFTLGISSAASCGAALSIISGFPFIYPAFNTMLSSIFFSLLCTSLMLFALIKKKLDARLMILFGVTLNFFFLACQSLLQYMADEKQSQQIIHWIFGSIQKASWFSVVTIAISFFLVCFLLVAKAWDLNLLSLSDDQAQSLGLNVNRSRTFFFFSCSIVTAIAISHVGTIGFIGLLSPHLSRHLLGSDARFSLIGSSLCGALILLLACILAKMLVPGGILPVGIITNILGVPFMALIVFGRGKK</sequence>
<feature type="transmembrane region" description="Helical" evidence="8">
    <location>
        <begin position="124"/>
        <end position="142"/>
    </location>
</feature>
<feature type="transmembrane region" description="Helical" evidence="8">
    <location>
        <begin position="66"/>
        <end position="85"/>
    </location>
</feature>
<dbReference type="GO" id="GO:0005886">
    <property type="term" value="C:plasma membrane"/>
    <property type="evidence" value="ECO:0007669"/>
    <property type="project" value="UniProtKB-SubCell"/>
</dbReference>
<accession>A0A8H2R274</accession>
<evidence type="ECO:0000256" key="3">
    <source>
        <dbReference type="ARBA" id="ARBA00022448"/>
    </source>
</evidence>
<keyword evidence="7 8" id="KW-0472">Membrane</keyword>
<keyword evidence="4" id="KW-1003">Cell membrane</keyword>
<evidence type="ECO:0000256" key="7">
    <source>
        <dbReference type="ARBA" id="ARBA00023136"/>
    </source>
</evidence>
<feature type="transmembrane region" description="Helical" evidence="8">
    <location>
        <begin position="148"/>
        <end position="171"/>
    </location>
</feature>
<dbReference type="PANTHER" id="PTHR30472">
    <property type="entry name" value="FERRIC ENTEROBACTIN TRANSPORT SYSTEM PERMEASE PROTEIN"/>
    <property type="match status" value="1"/>
</dbReference>
<keyword evidence="3" id="KW-0813">Transport</keyword>
<feature type="transmembrane region" description="Helical" evidence="8">
    <location>
        <begin position="97"/>
        <end position="117"/>
    </location>
</feature>
<comment type="subcellular location">
    <subcellularLocation>
        <location evidence="1">Cell membrane</location>
        <topology evidence="1">Multi-pass membrane protein</topology>
    </subcellularLocation>
</comment>
<dbReference type="InterPro" id="IPR037294">
    <property type="entry name" value="ABC_BtuC-like"/>
</dbReference>
<keyword evidence="6 8" id="KW-1133">Transmembrane helix</keyword>
<dbReference type="EMBL" id="CAACYI010000001">
    <property type="protein sequence ID" value="VFB17338.1"/>
    <property type="molecule type" value="Genomic_DNA"/>
</dbReference>
<evidence type="ECO:0000256" key="8">
    <source>
        <dbReference type="SAM" id="Phobius"/>
    </source>
</evidence>
<dbReference type="RefSeq" id="WP_131749889.1">
    <property type="nucleotide sequence ID" value="NZ_CAACYI010000001.1"/>
</dbReference>
<evidence type="ECO:0000256" key="4">
    <source>
        <dbReference type="ARBA" id="ARBA00022475"/>
    </source>
</evidence>
<dbReference type="Gene3D" id="1.10.3470.10">
    <property type="entry name" value="ABC transporter involved in vitamin B12 uptake, BtuC"/>
    <property type="match status" value="1"/>
</dbReference>
<evidence type="ECO:0000256" key="1">
    <source>
        <dbReference type="ARBA" id="ARBA00004651"/>
    </source>
</evidence>
<keyword evidence="10" id="KW-1185">Reference proteome</keyword>
<evidence type="ECO:0000256" key="6">
    <source>
        <dbReference type="ARBA" id="ARBA00022989"/>
    </source>
</evidence>
<dbReference type="SUPFAM" id="SSF81345">
    <property type="entry name" value="ABC transporter involved in vitamin B12 uptake, BtuC"/>
    <property type="match status" value="1"/>
</dbReference>
<feature type="transmembrane region" description="Helical" evidence="8">
    <location>
        <begin position="192"/>
        <end position="213"/>
    </location>
</feature>
<comment type="similarity">
    <text evidence="2">Belongs to the binding-protein-dependent transport system permease family. FecCD subfamily.</text>
</comment>
<evidence type="ECO:0000313" key="9">
    <source>
        <dbReference type="EMBL" id="VFB17338.1"/>
    </source>
</evidence>
<protein>
    <submittedName>
        <fullName evidence="9">Probable ABC transporter permease protein HI_1471</fullName>
    </submittedName>
</protein>
<proteinExistence type="inferred from homology"/>
<dbReference type="CDD" id="cd06550">
    <property type="entry name" value="TM_ABC_iron-siderophores_like"/>
    <property type="match status" value="1"/>
</dbReference>
<dbReference type="Pfam" id="PF01032">
    <property type="entry name" value="FecCD"/>
    <property type="match status" value="1"/>
</dbReference>
<dbReference type="Proteomes" id="UP000377798">
    <property type="component" value="Unassembled WGS sequence"/>
</dbReference>
<feature type="transmembrane region" description="Helical" evidence="8">
    <location>
        <begin position="309"/>
        <end position="329"/>
    </location>
</feature>
<feature type="transmembrane region" description="Helical" evidence="8">
    <location>
        <begin position="241"/>
        <end position="267"/>
    </location>
</feature>
<organism evidence="9 10">
    <name type="scientific">Urinicoccus massiliensis</name>
    <dbReference type="NCBI Taxonomy" id="1723382"/>
    <lineage>
        <taxon>Bacteria</taxon>
        <taxon>Bacillati</taxon>
        <taxon>Bacillota</taxon>
        <taxon>Tissierellia</taxon>
        <taxon>Tissierellales</taxon>
        <taxon>Peptoniphilaceae</taxon>
        <taxon>Urinicoccus</taxon>
    </lineage>
</organism>
<evidence type="ECO:0000256" key="2">
    <source>
        <dbReference type="ARBA" id="ARBA00007935"/>
    </source>
</evidence>
<reference evidence="9 10" key="1">
    <citation type="submission" date="2019-02" db="EMBL/GenBank/DDBJ databases">
        <authorList>
            <consortium name="Pathogen Informatics"/>
        </authorList>
    </citation>
    <scope>NUCLEOTIDE SEQUENCE [LARGE SCALE GENOMIC DNA]</scope>
    <source>
        <strain evidence="9 10">3012STDY7089603</strain>
    </source>
</reference>
<dbReference type="InterPro" id="IPR000522">
    <property type="entry name" value="ABC_transptr_permease_BtuC"/>
</dbReference>
<dbReference type="GO" id="GO:0022857">
    <property type="term" value="F:transmembrane transporter activity"/>
    <property type="evidence" value="ECO:0007669"/>
    <property type="project" value="InterPro"/>
</dbReference>
<evidence type="ECO:0000256" key="5">
    <source>
        <dbReference type="ARBA" id="ARBA00022692"/>
    </source>
</evidence>
<name>A0A8H2R274_9FIRM</name>
<dbReference type="AlphaFoldDB" id="A0A8H2R274"/>
<gene>
    <name evidence="9" type="ORF">NCTC13150_01926</name>
</gene>
<feature type="transmembrane region" description="Helical" evidence="8">
    <location>
        <begin position="279"/>
        <end position="303"/>
    </location>
</feature>